<feature type="compositionally biased region" description="Basic and acidic residues" evidence="1">
    <location>
        <begin position="1708"/>
        <end position="1726"/>
    </location>
</feature>
<feature type="compositionally biased region" description="Low complexity" evidence="1">
    <location>
        <begin position="2871"/>
        <end position="2883"/>
    </location>
</feature>
<dbReference type="Pfam" id="PF14228">
    <property type="entry name" value="MOR2-PAG1_mid"/>
    <property type="match status" value="4"/>
</dbReference>
<evidence type="ECO:0000313" key="7">
    <source>
        <dbReference type="RefSeq" id="XP_011494859.1"/>
    </source>
</evidence>
<dbReference type="PANTHER" id="PTHR12295:SF30">
    <property type="entry name" value="PROTEIN FURRY"/>
    <property type="match status" value="1"/>
</dbReference>
<feature type="compositionally biased region" description="Polar residues" evidence="1">
    <location>
        <begin position="1730"/>
        <end position="1746"/>
    </location>
</feature>
<name>A0AAJ6VKE3_9HYME</name>
<protein>
    <submittedName>
        <fullName evidence="7">Protein furry</fullName>
    </submittedName>
</protein>
<evidence type="ECO:0000259" key="2">
    <source>
        <dbReference type="Pfam" id="PF14222"/>
    </source>
</evidence>
<evidence type="ECO:0000313" key="6">
    <source>
        <dbReference type="Proteomes" id="UP000695007"/>
    </source>
</evidence>
<feature type="domain" description="Protein furry C-terminal" evidence="5">
    <location>
        <begin position="2624"/>
        <end position="2831"/>
    </location>
</feature>
<dbReference type="Pfam" id="PF19421">
    <property type="entry name" value="Fry_C"/>
    <property type="match status" value="2"/>
</dbReference>
<dbReference type="InterPro" id="IPR025614">
    <property type="entry name" value="Cell_morpho_N"/>
</dbReference>
<dbReference type="Proteomes" id="UP000695007">
    <property type="component" value="Unplaced"/>
</dbReference>
<organism evidence="6 7">
    <name type="scientific">Ceratosolen solmsi marchali</name>
    <dbReference type="NCBI Taxonomy" id="326594"/>
    <lineage>
        <taxon>Eukaryota</taxon>
        <taxon>Metazoa</taxon>
        <taxon>Ecdysozoa</taxon>
        <taxon>Arthropoda</taxon>
        <taxon>Hexapoda</taxon>
        <taxon>Insecta</taxon>
        <taxon>Pterygota</taxon>
        <taxon>Neoptera</taxon>
        <taxon>Endopterygota</taxon>
        <taxon>Hymenoptera</taxon>
        <taxon>Apocrita</taxon>
        <taxon>Proctotrupomorpha</taxon>
        <taxon>Chalcidoidea</taxon>
        <taxon>Agaonidae</taxon>
        <taxon>Agaoninae</taxon>
        <taxon>Ceratosolen</taxon>
    </lineage>
</organism>
<feature type="region of interest" description="Disordered" evidence="1">
    <location>
        <begin position="1957"/>
        <end position="2026"/>
    </location>
</feature>
<dbReference type="InterPro" id="IPR029473">
    <property type="entry name" value="MOR2-PAG1_mid"/>
</dbReference>
<feature type="compositionally biased region" description="Pro residues" evidence="1">
    <location>
        <begin position="1975"/>
        <end position="1997"/>
    </location>
</feature>
<feature type="region of interest" description="Disordered" evidence="1">
    <location>
        <begin position="1687"/>
        <end position="1764"/>
    </location>
</feature>
<dbReference type="GO" id="GO:0031175">
    <property type="term" value="P:neuron projection development"/>
    <property type="evidence" value="ECO:0007669"/>
    <property type="project" value="TreeGrafter"/>
</dbReference>
<feature type="region of interest" description="Disordered" evidence="1">
    <location>
        <begin position="2718"/>
        <end position="2748"/>
    </location>
</feature>
<accession>A0AAJ6VKE3</accession>
<gene>
    <name evidence="7" type="primary">LOC105359840</name>
</gene>
<feature type="domain" description="Cell morphogenesis central region" evidence="4">
    <location>
        <begin position="1344"/>
        <end position="1424"/>
    </location>
</feature>
<feature type="domain" description="Cell morphogenesis central region" evidence="4">
    <location>
        <begin position="1485"/>
        <end position="1664"/>
    </location>
</feature>
<dbReference type="GO" id="GO:0005938">
    <property type="term" value="C:cell cortex"/>
    <property type="evidence" value="ECO:0007669"/>
    <property type="project" value="TreeGrafter"/>
</dbReference>
<dbReference type="RefSeq" id="XP_011494859.1">
    <property type="nucleotide sequence ID" value="XM_011496557.1"/>
</dbReference>
<feature type="domain" description="Cell morphogenesis central region" evidence="4">
    <location>
        <begin position="1839"/>
        <end position="1900"/>
    </location>
</feature>
<evidence type="ECO:0000256" key="1">
    <source>
        <dbReference type="SAM" id="MobiDB-lite"/>
    </source>
</evidence>
<feature type="region of interest" description="Disordered" evidence="1">
    <location>
        <begin position="2806"/>
        <end position="2886"/>
    </location>
</feature>
<feature type="compositionally biased region" description="Polar residues" evidence="1">
    <location>
        <begin position="3121"/>
        <end position="3138"/>
    </location>
</feature>
<dbReference type="InterPro" id="IPR025481">
    <property type="entry name" value="Cell_Morphogen_C"/>
</dbReference>
<feature type="domain" description="Cell morphogenesis protein N-terminal" evidence="2">
    <location>
        <begin position="236"/>
        <end position="768"/>
    </location>
</feature>
<dbReference type="InterPro" id="IPR016024">
    <property type="entry name" value="ARM-type_fold"/>
</dbReference>
<feature type="region of interest" description="Disordered" evidence="1">
    <location>
        <begin position="1075"/>
        <end position="1100"/>
    </location>
</feature>
<dbReference type="PANTHER" id="PTHR12295">
    <property type="entry name" value="FURRY-RELATED"/>
    <property type="match status" value="1"/>
</dbReference>
<dbReference type="SUPFAM" id="SSF48371">
    <property type="entry name" value="ARM repeat"/>
    <property type="match status" value="2"/>
</dbReference>
<dbReference type="KEGG" id="csol:105359840"/>
<proteinExistence type="predicted"/>
<feature type="region of interest" description="Disordered" evidence="1">
    <location>
        <begin position="3112"/>
        <end position="3138"/>
    </location>
</feature>
<dbReference type="GeneID" id="105359840"/>
<evidence type="ECO:0000259" key="3">
    <source>
        <dbReference type="Pfam" id="PF14225"/>
    </source>
</evidence>
<feature type="region of interest" description="Disordered" evidence="1">
    <location>
        <begin position="1"/>
        <end position="23"/>
    </location>
</feature>
<feature type="compositionally biased region" description="Polar residues" evidence="1">
    <location>
        <begin position="1958"/>
        <end position="1971"/>
    </location>
</feature>
<dbReference type="Pfam" id="PF14225">
    <property type="entry name" value="MOR2-PAG1_C"/>
    <property type="match status" value="1"/>
</dbReference>
<feature type="domain" description="Cell morphogenesis protein C-terminal" evidence="3">
    <location>
        <begin position="2339"/>
        <end position="2591"/>
    </location>
</feature>
<evidence type="ECO:0000259" key="5">
    <source>
        <dbReference type="Pfam" id="PF19421"/>
    </source>
</evidence>
<dbReference type="InterPro" id="IPR039867">
    <property type="entry name" value="Furry/Tao3/Mor2"/>
</dbReference>
<sequence>MLPETEENVANMTEEDENQPGYEYRTQNETIDSRVVQGEDLHEEMTEMSFSGSCQDTLLIHGLGQRENNDITSVCTTSTCVSDHESNSSKVSIVTVVFPWGAQKEIMKSQQIEDNNLRPGEFVMQSLFADFTIQAEKKMEAVMTETEKPLSKVLQRGEDSQFDQLLSAFGSVAEHCLPSILRVLFNWYERQFIDHGSDQKKIAAAKEDQKGKSIMYTIVSGSVETIEKSEADLLQERRDLAVEFIFCLMLIEILRQLPFHPGHENLVLYIENIAFKHFKYREGIQNEPNAGNIHIIADLYAEVIGVLAQSRFMSVRKRFVLELKDLRAKEPGPHTTQCIISLLMGMKFFRVKMVPIEEFEASFQFMQECAQYFLEVKDKDVKHALAGLFVEILVPVAAAVKNEVNVPCLKNFVEMLYSTTLDMCTKNKHRLALFPLVTCLLCVSQKIFFLQNWHYFLAMCLSHLKNRDPKMCRVALEALYRLLWVYMIRIKCESNSATQSRLQSIVNSLFPKGSKAVVPRDTPLNIFVKIIQFIAQERLDFAMREIVFDLLSVGRPVKIILTPERMSIGLRAFLVVADSLQQKEGEPPMPRTMGVLPSGNTMRVKKTYLNKMLTEDTARSIGMSSYFPHVRRVFVDILRALDAHYGRPLMMTSTQNMNKEPDEMITGERKPRIDLFRTCVAAVPRLIPDGMTGPELVDMLARLTVHMDEELRGLAYQSLQTLVLDFPDWRQDVILGFTQFLARDVQDTFSQLLDNGLRMLLQLLTCWKNALVNPSTKTKEQPVDSMRLNNRIIVDVGLKKNEVANQKVESVPNVFHLVEGFSLVMLCNCRLYPRRLAVHILREIKLLLKTFASLEDDQPVIDVIDAYCPSVLEKYYYMLPPAEKAAAASTSIIDLQWIADRSSCVWTAGFHDENSSKSSSLLNLNGVDPWSSCLFTFLEKDRVLTQCPNAIAHSWPIVFSRINSLFTVIDPTPVNDNRASLLRSSTAIRKPLNERDVYMHVWKNYLTFGYRVIPPIPSPIIRCASPDLSLSGQHTVEFGVLCMSKELSQSLENLGGAQTLPSRFSVPSISGIYTKHKRTSSSPDSLSAERGDNKAPGTNANPSAFYKLTVPLLRCETIDVRDAAVYAIGKVNADALKDLMEELVPYIREAVDRKQENMRRRRRRDALRLQLVRLLELIAEYGTFGICPAVLDRETQSLHPTFVEYIDGARLYLENETDKEAPAVRDIKLHFCNFIRKMLKSFSLEVCHTLLKRDLRRNLFTLFASWAGSYGKPLTSTTLAYEEEKFSDLQMSALQAMSGLLCCGPCFNAQSLSEEGSILYQWLDLLLASDDEKIYSLACETIVLLLEGNPDIGALLDWVVDRCYTGLPQVADGCFLALATIFSAREYPCDHYTSIINVTLMNTGCPRASVHDAALQLLQLLDQRFFGNVRSIPVSDSDIEDPTISVTTNTAGVAAVIPGTGSASTTTVQPGPCIALRGGTLNALLTTTYCRNQKYLSRQLAQLHPELTMPMFSEITHRFQAARQEVRQLLLQYLLPWLHNMELVDPNVPPLLTPLSYYQSYENGVTHGSSRREGWGSVEATEMVLNNLFYITAKFSDEHPKEIEELWATLCSCWPNNLKVIIRYLFIMSGMAPQELLPYAKRVALYLARARSDRLVDEMMIELQTVETLNCLIERMETPPFYRLTSMRKTSSHSDAPAADPGNPTKDLGVEKGTIHTKRHSGEDPIKTGVSKSDTALRSATGFPNTRTEKSHATSGPSLLPDELSTPMTEAEFFDFQLTSEDAFYIRNVPVVFNGRPVINIGEKLDVPQPHPLPMPEYGGYFAPLTEYLPDSSQPISSFHRCNIAVMLLIDVVIDGIQLDWAIHVPLMLHIIFLGLDHSRLIVRDHCRLLLLNMLVVLGDHRDHLGIARVLLANKTDLLDFGLSTPLLPVLEHNFTEDDPEFDSYLYGPPSSYPSPSTNINNTIVVSTSPHSQSPLPPCTPSSSPPPSPPLPPPPLSIPLTETSSSPTLSSSQSSSSNNVSPVHSPVNAGITPPVYSYDSSCQHGNWPTGTRMATVAPPVIVTREDGGNWTGPQPGSNMLIQDVIKSLIHFLASRVNQPLWNYEDMTAKVWWVRSAEQLTILLRHVLKIFRDSLPHALVSQRWAQTALQLGLSCSSRHYAGRSLQVFRALRVPITCRMLSDILSRLIETIAEQGEDMQGYVTELLLTLEAAVDSLESDFRPLDFMKEIFKSTPNLNNKDAVTSLTKRCSTGTTGYYPSGPQIFSFLNQQGHIRSTSYSVSYSMRKSTAANTTVSETKELENRIGGIKYTNSSLSRSRSAQSLKLLGDSATQDDKMTILAQLFWLSVSLLESDYEHEFLLALRLLDRVLHRLPLDRPDARDKVEKLQQQLKWTSFPGVHALLLKGCTSPNTYEAVVALLSQFTLLLDLPVVDPTQSLAFPMNVVSLLPYMLLNYEDANELCIRSAENIAQISGEKGKKLENLGTVMTLYSRRTFSKESFQWTKCVVKYLYDTYAHLSLNMLAFLIEVLEKGPPNIDLPILSIIHCMLHYMDISSQGAQATNTELLRVISKYIEGPYWKESLKILKLVVTRSSTLVAPPTNIHASTWESSIASPHPSFNDNEIFTKKELPGRTMDFTFDLSQTPVIGKRWLIRQINEEKNATLLQRSISLSPADNGPISGWKRPWMSQSRVRECLVNLLTTCGQRVGLPKSPSVIFSQSSDLMERQSSMASSTEEVSGANNDLSGGSRRDEDQFGVFKDFDFLEYESESVEGESTDNFNWGVRRRPLSEGEEREPSLRIFEESLSEKTVSSNKQIIQRGVAEESSDDEIGSESPLDEVPNGQGTRQEANIPSIFPTPTLSLIPSRNRCDSSTRSDTSGSSTGDLGDVTPCNVSPNLSTLITFKQIVRDDAEEIWKQQIQNLIAQNPCNPLDVFQLLSKILKDVCGKSVGLTREAVSLLNSGSAVSVQLAAHLFSHIELLVSKSELPIVWFASPVFANQRLYEILRFGLLEIQEHLETFLDKKDHAYEYLETMKTVNKLNSLEESNSHTVNSLEEMFLDLGRAHYKLHFQLLLLIEASNKMLCALTSAAKNSQESLQDMSAEIASMRQSLTRSLETASIEGDRGTQTPSPSQLPEVGNSSCGNEELTRVAELLKAGKWTSALEIVRVQRAQWINDPFHDDDDVTIAVNIFCRHLGQNRTDIFVVTKSEDDMIETFSRLMESLFRVLASITSLETYIKTLRIQNEHSNHSKADC</sequence>
<feature type="compositionally biased region" description="Polar residues" evidence="1">
    <location>
        <begin position="2718"/>
        <end position="2742"/>
    </location>
</feature>
<dbReference type="GO" id="GO:0030427">
    <property type="term" value="C:site of polarized growth"/>
    <property type="evidence" value="ECO:0007669"/>
    <property type="project" value="TreeGrafter"/>
</dbReference>
<dbReference type="CTD" id="10129"/>
<feature type="compositionally biased region" description="Acidic residues" evidence="1">
    <location>
        <begin position="1"/>
        <end position="18"/>
    </location>
</feature>
<dbReference type="Pfam" id="PF14222">
    <property type="entry name" value="MOR2-PAG1_N"/>
    <property type="match status" value="1"/>
</dbReference>
<feature type="compositionally biased region" description="Low complexity" evidence="1">
    <location>
        <begin position="1998"/>
        <end position="2026"/>
    </location>
</feature>
<evidence type="ECO:0000259" key="4">
    <source>
        <dbReference type="Pfam" id="PF14228"/>
    </source>
</evidence>
<dbReference type="GO" id="GO:0000902">
    <property type="term" value="P:cell morphogenesis"/>
    <property type="evidence" value="ECO:0007669"/>
    <property type="project" value="InterPro"/>
</dbReference>
<reference evidence="7" key="1">
    <citation type="submission" date="2025-08" db="UniProtKB">
        <authorList>
            <consortium name="RefSeq"/>
        </authorList>
    </citation>
    <scope>IDENTIFICATION</scope>
</reference>
<keyword evidence="6" id="KW-1185">Reference proteome</keyword>
<dbReference type="InterPro" id="IPR045842">
    <property type="entry name" value="Fry_C"/>
</dbReference>
<feature type="domain" description="Protein furry C-terminal" evidence="5">
    <location>
        <begin position="2888"/>
        <end position="3232"/>
    </location>
</feature>
<feature type="compositionally biased region" description="Polar residues" evidence="1">
    <location>
        <begin position="2839"/>
        <end position="2861"/>
    </location>
</feature>
<feature type="domain" description="Cell morphogenesis central region" evidence="4">
    <location>
        <begin position="2085"/>
        <end position="2182"/>
    </location>
</feature>